<sequence length="150" mass="16197">MVDFTKSINNEQMVEALKALIQRNHEVAAACRAARDNAASDGAGQLAELEQMHGRHVDRLGEIVRALGGSPGENENEPSFAHKAKAALSGLGPGSSGLKGLAESEQQLTGEYVRTVDQYRASDEIVEVVNQLLDDSKSLRDWLEQQAKNA</sequence>
<accession>A0A4P7XHE1</accession>
<dbReference type="InterPro" id="IPR012347">
    <property type="entry name" value="Ferritin-like"/>
</dbReference>
<dbReference type="AlphaFoldDB" id="A0A4P7XHE1"/>
<dbReference type="KEGG" id="hmi:soil367_04325"/>
<dbReference type="EMBL" id="CP031093">
    <property type="protein sequence ID" value="QCF25217.1"/>
    <property type="molecule type" value="Genomic_DNA"/>
</dbReference>
<dbReference type="Proteomes" id="UP000298049">
    <property type="component" value="Chromosome"/>
</dbReference>
<reference evidence="1 2" key="1">
    <citation type="submission" date="2018-07" db="EMBL/GenBank/DDBJ databases">
        <title>Marsedoiliclastica nanhaica gen. nov. sp. nov., a novel marine hydrocarbonoclastic bacterium isolated from an in-situ enriched hydrocarbon-degrading consortium in deep-sea sediment.</title>
        <authorList>
            <person name="Dong C."/>
            <person name="Ma T."/>
            <person name="Liu R."/>
            <person name="Shao Z."/>
        </authorList>
    </citation>
    <scope>NUCLEOTIDE SEQUENCE [LARGE SCALE GENOMIC DNA]</scope>
    <source>
        <strain evidence="2">soil36-7</strain>
    </source>
</reference>
<dbReference type="Gene3D" id="1.20.1260.10">
    <property type="match status" value="1"/>
</dbReference>
<keyword evidence="2" id="KW-1185">Reference proteome</keyword>
<evidence type="ECO:0000313" key="1">
    <source>
        <dbReference type="EMBL" id="QCF25217.1"/>
    </source>
</evidence>
<evidence type="ECO:0008006" key="3">
    <source>
        <dbReference type="Google" id="ProtNLM"/>
    </source>
</evidence>
<name>A0A4P7XHE1_9ALTE</name>
<dbReference type="InterPro" id="IPR009078">
    <property type="entry name" value="Ferritin-like_SF"/>
</dbReference>
<proteinExistence type="predicted"/>
<evidence type="ECO:0000313" key="2">
    <source>
        <dbReference type="Proteomes" id="UP000298049"/>
    </source>
</evidence>
<organism evidence="1 2">
    <name type="scientific">Hydrocarboniclastica marina</name>
    <dbReference type="NCBI Taxonomy" id="2259620"/>
    <lineage>
        <taxon>Bacteria</taxon>
        <taxon>Pseudomonadati</taxon>
        <taxon>Pseudomonadota</taxon>
        <taxon>Gammaproteobacteria</taxon>
        <taxon>Alteromonadales</taxon>
        <taxon>Alteromonadaceae</taxon>
        <taxon>Hydrocarboniclastica</taxon>
    </lineage>
</organism>
<dbReference type="SUPFAM" id="SSF47240">
    <property type="entry name" value="Ferritin-like"/>
    <property type="match status" value="1"/>
</dbReference>
<dbReference type="OrthoDB" id="1706687at2"/>
<protein>
    <recommendedName>
        <fullName evidence="3">DUF2383 domain-containing protein</fullName>
    </recommendedName>
</protein>
<dbReference type="RefSeq" id="WP_136547247.1">
    <property type="nucleotide sequence ID" value="NZ_CP031093.1"/>
</dbReference>
<gene>
    <name evidence="1" type="ORF">soil367_04325</name>
</gene>